<accession>A0A803LR73</accession>
<organism evidence="1 2">
    <name type="scientific">Chenopodium quinoa</name>
    <name type="common">Quinoa</name>
    <dbReference type="NCBI Taxonomy" id="63459"/>
    <lineage>
        <taxon>Eukaryota</taxon>
        <taxon>Viridiplantae</taxon>
        <taxon>Streptophyta</taxon>
        <taxon>Embryophyta</taxon>
        <taxon>Tracheophyta</taxon>
        <taxon>Spermatophyta</taxon>
        <taxon>Magnoliopsida</taxon>
        <taxon>eudicotyledons</taxon>
        <taxon>Gunneridae</taxon>
        <taxon>Pentapetalae</taxon>
        <taxon>Caryophyllales</taxon>
        <taxon>Chenopodiaceae</taxon>
        <taxon>Chenopodioideae</taxon>
        <taxon>Atripliceae</taxon>
        <taxon>Chenopodium</taxon>
    </lineage>
</organism>
<proteinExistence type="predicted"/>
<dbReference type="Proteomes" id="UP000596660">
    <property type="component" value="Unplaced"/>
</dbReference>
<evidence type="ECO:0000313" key="1">
    <source>
        <dbReference type="EnsemblPlants" id="AUR62017452-RA:cds"/>
    </source>
</evidence>
<dbReference type="EnsemblPlants" id="AUR62017452-RA">
    <property type="protein sequence ID" value="AUR62017452-RA:cds"/>
    <property type="gene ID" value="AUR62017452"/>
</dbReference>
<protein>
    <submittedName>
        <fullName evidence="1">Uncharacterized protein</fullName>
    </submittedName>
</protein>
<evidence type="ECO:0000313" key="2">
    <source>
        <dbReference type="Proteomes" id="UP000596660"/>
    </source>
</evidence>
<reference evidence="1" key="2">
    <citation type="submission" date="2021-03" db="UniProtKB">
        <authorList>
            <consortium name="EnsemblPlants"/>
        </authorList>
    </citation>
    <scope>IDENTIFICATION</scope>
</reference>
<dbReference type="Gramene" id="AUR62017452-RA">
    <property type="protein sequence ID" value="AUR62017452-RA:cds"/>
    <property type="gene ID" value="AUR62017452"/>
</dbReference>
<dbReference type="AlphaFoldDB" id="A0A803LR73"/>
<name>A0A803LR73_CHEQI</name>
<reference evidence="1" key="1">
    <citation type="journal article" date="2017" name="Nature">
        <title>The genome of Chenopodium quinoa.</title>
        <authorList>
            <person name="Jarvis D.E."/>
            <person name="Ho Y.S."/>
            <person name="Lightfoot D.J."/>
            <person name="Schmoeckel S.M."/>
            <person name="Li B."/>
            <person name="Borm T.J.A."/>
            <person name="Ohyanagi H."/>
            <person name="Mineta K."/>
            <person name="Michell C.T."/>
            <person name="Saber N."/>
            <person name="Kharbatia N.M."/>
            <person name="Rupper R.R."/>
            <person name="Sharp A.R."/>
            <person name="Dally N."/>
            <person name="Boughton B.A."/>
            <person name="Woo Y.H."/>
            <person name="Gao G."/>
            <person name="Schijlen E.G.W.M."/>
            <person name="Guo X."/>
            <person name="Momin A.A."/>
            <person name="Negrao S."/>
            <person name="Al-Babili S."/>
            <person name="Gehring C."/>
            <person name="Roessner U."/>
            <person name="Jung C."/>
            <person name="Murphy K."/>
            <person name="Arold S.T."/>
            <person name="Gojobori T."/>
            <person name="van der Linden C.G."/>
            <person name="van Loo E.N."/>
            <person name="Jellen E.N."/>
            <person name="Maughan P.J."/>
            <person name="Tester M."/>
        </authorList>
    </citation>
    <scope>NUCLEOTIDE SEQUENCE [LARGE SCALE GENOMIC DNA]</scope>
    <source>
        <strain evidence="1">cv. PI 614886</strain>
    </source>
</reference>
<sequence>MVQRSRIKIENEAFEATLYGGQKHEKPQGFGFGVRSGDIYGVRGALRKEGIGKGTRVVEMDNMSLEVSSLKEENKELHE</sequence>
<keyword evidence="2" id="KW-1185">Reference proteome</keyword>